<keyword evidence="8" id="KW-1185">Reference proteome</keyword>
<sequence length="525" mass="58951">MSADEDLSNELLALAGDGEADLPRKKRRQSAADRNGSAKRRRPNDTTDDDLESEEDTVPPDPYPLEGKYINEQDREELMDMNELAREEILAQRLEEKQRYEDVIKLERMHKITMRQVTSDDEEAVSKAAKRKHVAPGTSKAKAKKLDELKAKRAAHAATRSAKREETRATMSSDSGSGSDMEESDEEEEGQVHKWEQQDDRRDASPRKDEQKVEKQDLEMIRLSRDTIEKWCLMPEFATLATGCWVRFLVGLGDDGQPVYRVCQITGLTPESPVTYKIQDTLFNQQALLQHANSTRAFNLDRISNSPFTDREFDRLVIQCTKDNIKLPTKADILKKAKAIEEQRHHVPTEDEITKMIARKHRITGKGNANEAYAEKSRIHQERALALARRDHGEVKRLDALIQQHGFSSPAPEGVLDNLAKVNERNRKANLDRIRKAEAAEAEERRRIGGLRPPVVRKLHSTGNTPVLGPQETSKDSIQPLALDGGGLLTPGAVTPSGGMSPSPKKAVRLESKLATSIDIDLGDF</sequence>
<feature type="region of interest" description="Disordered" evidence="5">
    <location>
        <begin position="487"/>
        <end position="506"/>
    </location>
</feature>
<dbReference type="GO" id="GO:0003677">
    <property type="term" value="F:DNA binding"/>
    <property type="evidence" value="ECO:0007669"/>
    <property type="project" value="InterPro"/>
</dbReference>
<evidence type="ECO:0000256" key="5">
    <source>
        <dbReference type="SAM" id="MobiDB-lite"/>
    </source>
</evidence>
<keyword evidence="2" id="KW-0805">Transcription regulation</keyword>
<feature type="compositionally biased region" description="Acidic residues" evidence="5">
    <location>
        <begin position="180"/>
        <end position="189"/>
    </location>
</feature>
<organism evidence="7 8">
    <name type="scientific">Calocera cornea HHB12733</name>
    <dbReference type="NCBI Taxonomy" id="1353952"/>
    <lineage>
        <taxon>Eukaryota</taxon>
        <taxon>Fungi</taxon>
        <taxon>Dikarya</taxon>
        <taxon>Basidiomycota</taxon>
        <taxon>Agaricomycotina</taxon>
        <taxon>Dacrymycetes</taxon>
        <taxon>Dacrymycetales</taxon>
        <taxon>Dacrymycetaceae</taxon>
        <taxon>Calocera</taxon>
    </lineage>
</organism>
<comment type="subcellular location">
    <subcellularLocation>
        <location evidence="1">Nucleus</location>
    </subcellularLocation>
</comment>
<dbReference type="GO" id="GO:0016593">
    <property type="term" value="C:Cdc73/Paf1 complex"/>
    <property type="evidence" value="ECO:0007669"/>
    <property type="project" value="TreeGrafter"/>
</dbReference>
<dbReference type="AlphaFoldDB" id="A0A165D214"/>
<evidence type="ECO:0000313" key="8">
    <source>
        <dbReference type="Proteomes" id="UP000076842"/>
    </source>
</evidence>
<dbReference type="Gene3D" id="3.90.70.200">
    <property type="entry name" value="Plus-3 domain"/>
    <property type="match status" value="1"/>
</dbReference>
<gene>
    <name evidence="7" type="ORF">CALCODRAFT_487560</name>
</gene>
<dbReference type="FunCoup" id="A0A165D214">
    <property type="interactions" value="660"/>
</dbReference>
<dbReference type="InterPro" id="IPR036128">
    <property type="entry name" value="Plus3-like_sf"/>
</dbReference>
<feature type="region of interest" description="Disordered" evidence="5">
    <location>
        <begin position="1"/>
        <end position="68"/>
    </location>
</feature>
<reference evidence="7 8" key="1">
    <citation type="journal article" date="2016" name="Mol. Biol. Evol.">
        <title>Comparative Genomics of Early-Diverging Mushroom-Forming Fungi Provides Insights into the Origins of Lignocellulose Decay Capabilities.</title>
        <authorList>
            <person name="Nagy L.G."/>
            <person name="Riley R."/>
            <person name="Tritt A."/>
            <person name="Adam C."/>
            <person name="Daum C."/>
            <person name="Floudas D."/>
            <person name="Sun H."/>
            <person name="Yadav J.S."/>
            <person name="Pangilinan J."/>
            <person name="Larsson K.H."/>
            <person name="Matsuura K."/>
            <person name="Barry K."/>
            <person name="Labutti K."/>
            <person name="Kuo R."/>
            <person name="Ohm R.A."/>
            <person name="Bhattacharya S.S."/>
            <person name="Shirouzu T."/>
            <person name="Yoshinaga Y."/>
            <person name="Martin F.M."/>
            <person name="Grigoriev I.V."/>
            <person name="Hibbett D.S."/>
        </authorList>
    </citation>
    <scope>NUCLEOTIDE SEQUENCE [LARGE SCALE GENOMIC DNA]</scope>
    <source>
        <strain evidence="7 8">HHB12733</strain>
    </source>
</reference>
<evidence type="ECO:0000256" key="1">
    <source>
        <dbReference type="ARBA" id="ARBA00004123"/>
    </source>
</evidence>
<proteinExistence type="predicted"/>
<feature type="compositionally biased region" description="Acidic residues" evidence="5">
    <location>
        <begin position="46"/>
        <end position="58"/>
    </location>
</feature>
<feature type="region of interest" description="Disordered" evidence="5">
    <location>
        <begin position="456"/>
        <end position="478"/>
    </location>
</feature>
<feature type="region of interest" description="Disordered" evidence="5">
    <location>
        <begin position="115"/>
        <end position="215"/>
    </location>
</feature>
<accession>A0A165D214</accession>
<dbReference type="InParanoid" id="A0A165D214"/>
<protein>
    <submittedName>
        <fullName evidence="7">Plus-3-domain-containing protein</fullName>
    </submittedName>
</protein>
<evidence type="ECO:0000256" key="3">
    <source>
        <dbReference type="ARBA" id="ARBA00023163"/>
    </source>
</evidence>
<dbReference type="Proteomes" id="UP000076842">
    <property type="component" value="Unassembled WGS sequence"/>
</dbReference>
<name>A0A165D214_9BASI</name>
<dbReference type="STRING" id="1353952.A0A165D214"/>
<dbReference type="OrthoDB" id="166375at2759"/>
<dbReference type="EMBL" id="KV424086">
    <property type="protein sequence ID" value="KZT51898.1"/>
    <property type="molecule type" value="Genomic_DNA"/>
</dbReference>
<dbReference type="SMART" id="SM00719">
    <property type="entry name" value="Plus3"/>
    <property type="match status" value="1"/>
</dbReference>
<evidence type="ECO:0000259" key="6">
    <source>
        <dbReference type="PROSITE" id="PS51360"/>
    </source>
</evidence>
<evidence type="ECO:0000256" key="4">
    <source>
        <dbReference type="ARBA" id="ARBA00023242"/>
    </source>
</evidence>
<evidence type="ECO:0000313" key="7">
    <source>
        <dbReference type="EMBL" id="KZT51898.1"/>
    </source>
</evidence>
<feature type="compositionally biased region" description="Basic and acidic residues" evidence="5">
    <location>
        <begin position="190"/>
        <end position="215"/>
    </location>
</feature>
<feature type="domain" description="Plus3" evidence="6">
    <location>
        <begin position="212"/>
        <end position="345"/>
    </location>
</feature>
<dbReference type="Pfam" id="PF03126">
    <property type="entry name" value="Plus-3"/>
    <property type="match status" value="1"/>
</dbReference>
<dbReference type="PANTHER" id="PTHR13115">
    <property type="entry name" value="RNA POLYMERASE-ASSOCIATED PROTEIN RTF1 HOMOLOG"/>
    <property type="match status" value="1"/>
</dbReference>
<dbReference type="InterPro" id="IPR004343">
    <property type="entry name" value="Plus-3_dom"/>
</dbReference>
<dbReference type="SUPFAM" id="SSF159042">
    <property type="entry name" value="Plus3-like"/>
    <property type="match status" value="1"/>
</dbReference>
<keyword evidence="4" id="KW-0539">Nucleus</keyword>
<evidence type="ECO:0000256" key="2">
    <source>
        <dbReference type="ARBA" id="ARBA00023015"/>
    </source>
</evidence>
<keyword evidence="3" id="KW-0804">Transcription</keyword>
<dbReference type="PANTHER" id="PTHR13115:SF8">
    <property type="entry name" value="RNA POLYMERASE-ASSOCIATED PROTEIN RTF1 HOMOLOG"/>
    <property type="match status" value="1"/>
</dbReference>
<dbReference type="GO" id="GO:1990269">
    <property type="term" value="F:RNA polymerase II C-terminal domain phosphoserine binding"/>
    <property type="evidence" value="ECO:0007669"/>
    <property type="project" value="TreeGrafter"/>
</dbReference>
<dbReference type="PROSITE" id="PS51360">
    <property type="entry name" value="PLUS3"/>
    <property type="match status" value="1"/>
</dbReference>